<name>A0A7V1CWZ4_9GAMM</name>
<reference evidence="2" key="1">
    <citation type="journal article" date="2020" name="mSystems">
        <title>Genome- and Community-Level Interaction Insights into Carbon Utilization and Element Cycling Functions of Hydrothermarchaeota in Hydrothermal Sediment.</title>
        <authorList>
            <person name="Zhou Z."/>
            <person name="Liu Y."/>
            <person name="Xu W."/>
            <person name="Pan J."/>
            <person name="Luo Z.H."/>
            <person name="Li M."/>
        </authorList>
    </citation>
    <scope>NUCLEOTIDE SEQUENCE [LARGE SCALE GENOMIC DNA]</scope>
    <source>
        <strain evidence="2">HyVt-346</strain>
    </source>
</reference>
<dbReference type="EMBL" id="DRGM01000056">
    <property type="protein sequence ID" value="HEA15881.1"/>
    <property type="molecule type" value="Genomic_DNA"/>
</dbReference>
<proteinExistence type="predicted"/>
<protein>
    <submittedName>
        <fullName evidence="2">Uncharacterized protein</fullName>
    </submittedName>
</protein>
<comment type="caution">
    <text evidence="2">The sequence shown here is derived from an EMBL/GenBank/DDBJ whole genome shotgun (WGS) entry which is preliminary data.</text>
</comment>
<dbReference type="RefSeq" id="WP_304180454.1">
    <property type="nucleotide sequence ID" value="NZ_DRGM01000056.1"/>
</dbReference>
<accession>A0A7V1CWZ4</accession>
<organism evidence="2">
    <name type="scientific">Pseudoalteromonas prydzensis</name>
    <dbReference type="NCBI Taxonomy" id="182141"/>
    <lineage>
        <taxon>Bacteria</taxon>
        <taxon>Pseudomonadati</taxon>
        <taxon>Pseudomonadota</taxon>
        <taxon>Gammaproteobacteria</taxon>
        <taxon>Alteromonadales</taxon>
        <taxon>Pseudoalteromonadaceae</taxon>
        <taxon>Pseudoalteromonas</taxon>
    </lineage>
</organism>
<keyword evidence="1" id="KW-0472">Membrane</keyword>
<evidence type="ECO:0000313" key="2">
    <source>
        <dbReference type="EMBL" id="HEA15881.1"/>
    </source>
</evidence>
<dbReference type="InterPro" id="IPR046659">
    <property type="entry name" value="DUF6768"/>
</dbReference>
<dbReference type="Proteomes" id="UP000886188">
    <property type="component" value="Unassembled WGS sequence"/>
</dbReference>
<sequence>MNLDEKIKESLQAEQHNLESVLETDSGLFKQFTGIYRGKMRSWTVLGTMLAFILTAIFILSAYQYFNAEQIAQQLFWAVCFVSSLMMQIAVKLWLFMEMNRQSIIKEIKRSEFEIRLILSEHSTSKIKN</sequence>
<evidence type="ECO:0000256" key="1">
    <source>
        <dbReference type="SAM" id="Phobius"/>
    </source>
</evidence>
<feature type="transmembrane region" description="Helical" evidence="1">
    <location>
        <begin position="75"/>
        <end position="96"/>
    </location>
</feature>
<dbReference type="AlphaFoldDB" id="A0A7V1CWZ4"/>
<feature type="transmembrane region" description="Helical" evidence="1">
    <location>
        <begin position="43"/>
        <end position="63"/>
    </location>
</feature>
<dbReference type="Pfam" id="PF20556">
    <property type="entry name" value="DUF6768"/>
    <property type="match status" value="1"/>
</dbReference>
<keyword evidence="1" id="KW-1133">Transmembrane helix</keyword>
<keyword evidence="1" id="KW-0812">Transmembrane</keyword>
<gene>
    <name evidence="2" type="ORF">ENH88_05400</name>
</gene>